<dbReference type="InterPro" id="IPR057696">
    <property type="entry name" value="DUF7936"/>
</dbReference>
<evidence type="ECO:0000313" key="5">
    <source>
        <dbReference type="EMBL" id="CAB4219497.1"/>
    </source>
</evidence>
<organism evidence="3">
    <name type="scientific">uncultured Caudovirales phage</name>
    <dbReference type="NCBI Taxonomy" id="2100421"/>
    <lineage>
        <taxon>Viruses</taxon>
        <taxon>Duplodnaviria</taxon>
        <taxon>Heunggongvirae</taxon>
        <taxon>Uroviricota</taxon>
        <taxon>Caudoviricetes</taxon>
        <taxon>Peduoviridae</taxon>
        <taxon>Maltschvirus</taxon>
        <taxon>Maltschvirus maltsch</taxon>
    </lineage>
</organism>
<proteinExistence type="predicted"/>
<dbReference type="EMBL" id="LR796779">
    <property type="protein sequence ID" value="CAB4166248.1"/>
    <property type="molecule type" value="Genomic_DNA"/>
</dbReference>
<gene>
    <name evidence="4" type="ORF">UFOVP1019_7</name>
    <name evidence="5" type="ORF">UFOVP1618_41</name>
    <name evidence="2" type="ORF">UFOVP846_19</name>
    <name evidence="3" type="ORF">UFOVP940_9</name>
</gene>
<feature type="domain" description="DUF7936" evidence="1">
    <location>
        <begin position="3"/>
        <end position="90"/>
    </location>
</feature>
<name>A0A6J5PS22_9CAUD</name>
<evidence type="ECO:0000313" key="3">
    <source>
        <dbReference type="EMBL" id="CAB4172836.1"/>
    </source>
</evidence>
<dbReference type="EMBL" id="LR796891">
    <property type="protein sequence ID" value="CAB4172836.1"/>
    <property type="molecule type" value="Genomic_DNA"/>
</dbReference>
<evidence type="ECO:0000259" key="1">
    <source>
        <dbReference type="Pfam" id="PF25590"/>
    </source>
</evidence>
<evidence type="ECO:0000313" key="2">
    <source>
        <dbReference type="EMBL" id="CAB4166248.1"/>
    </source>
</evidence>
<evidence type="ECO:0000313" key="4">
    <source>
        <dbReference type="EMBL" id="CAB4178606.1"/>
    </source>
</evidence>
<protein>
    <recommendedName>
        <fullName evidence="1">DUF7936 domain-containing protein</fullName>
    </recommendedName>
</protein>
<dbReference type="Pfam" id="PF25590">
    <property type="entry name" value="DUF7936"/>
    <property type="match status" value="1"/>
</dbReference>
<sequence>MIFTWKIIDVFAEQSSVTQVKYTVTATDGDKSVSTEGYWTFLDKKHQIYEQTAERDLISWIKAESVIDDVCIIEANLTKQLNSTQDIVKKPWVKPTFTVKI</sequence>
<accession>A0A6J5PS22</accession>
<reference evidence="3" key="1">
    <citation type="submission" date="2020-05" db="EMBL/GenBank/DDBJ databases">
        <authorList>
            <person name="Chiriac C."/>
            <person name="Salcher M."/>
            <person name="Ghai R."/>
            <person name="Kavagutti S V."/>
        </authorList>
    </citation>
    <scope>NUCLEOTIDE SEQUENCE</scope>
</reference>
<dbReference type="EMBL" id="LR796969">
    <property type="protein sequence ID" value="CAB4178606.1"/>
    <property type="molecule type" value="Genomic_DNA"/>
</dbReference>
<dbReference type="EMBL" id="LR797482">
    <property type="protein sequence ID" value="CAB4219497.1"/>
    <property type="molecule type" value="Genomic_DNA"/>
</dbReference>